<dbReference type="GO" id="GO:0006935">
    <property type="term" value="P:chemotaxis"/>
    <property type="evidence" value="ECO:0007669"/>
    <property type="project" value="UniProtKB-KW"/>
</dbReference>
<dbReference type="Pfam" id="PF00672">
    <property type="entry name" value="HAMP"/>
    <property type="match status" value="1"/>
</dbReference>
<evidence type="ECO:0000259" key="12">
    <source>
        <dbReference type="PROSITE" id="PS50885"/>
    </source>
</evidence>
<dbReference type="Pfam" id="PF00015">
    <property type="entry name" value="MCPsignal"/>
    <property type="match status" value="1"/>
</dbReference>
<dbReference type="GO" id="GO:0005886">
    <property type="term" value="C:plasma membrane"/>
    <property type="evidence" value="ECO:0007669"/>
    <property type="project" value="UniProtKB-SubCell"/>
</dbReference>
<dbReference type="Gene3D" id="3.30.450.20">
    <property type="entry name" value="PAS domain"/>
    <property type="match status" value="2"/>
</dbReference>
<dbReference type="PROSITE" id="PS50111">
    <property type="entry name" value="CHEMOTAXIS_TRANSDUC_2"/>
    <property type="match status" value="1"/>
</dbReference>
<proteinExistence type="inferred from homology"/>
<dbReference type="PROSITE" id="PS50885">
    <property type="entry name" value="HAMP"/>
    <property type="match status" value="1"/>
</dbReference>
<gene>
    <name evidence="13" type="ORF">HF849_03250</name>
</gene>
<dbReference type="InterPro" id="IPR033479">
    <property type="entry name" value="dCache_1"/>
</dbReference>
<keyword evidence="5 10" id="KW-1133">Transmembrane helix</keyword>
<sequence>MLIIIVGLCTYSYLGSRNVLNKEITQNITSLSQNGSDEIYKLLKEKEVLLEVTSKVLSEKEMTQAERINFFKQLKTSISGVNSVFDGYEDKTCTDSQGVTIKEKPAGYDPTTRVWYTLAKSSNDIAYTPIFETTNTKKLTVDISRKIIRNGQMVGVTGVDMDINKIRDLASSFKVGNTGYVGIIDDKGKFIYHPDFDLTENILEVNNGNLKDYASQIMSNQSAVIVGPIDNKDMIISSSSIGTTGWKFIVFAPKSELFKDVNTLTLNSIITAIIGLVLVGAIIIVITNKLLNPIKDIKRMAENIASGDLRIDTEPKLYQNSNDEIHNLMYSFYNMRMKLSSLISNVNNSTNEVAQSAENFTESSQQSAEASSSVASSITHLVEENSNQVQAINEAVLTIERISNNIKNVADNANSMVSIADEAAKATSFGQQSINDTIRQMDSVNQAAKRAQLSSNDMESSSKQIGKIVEMISSIAEQTNLLALNAAIEAARAGESGKGFAVVAEEVRKLAEQSDQAAKQVSILVTNNYKNIDNMVTSIDNAISNVSQGIDRVNSAGGEFNRISMMVTDLVKRIKEISLSLDEISNGSQKVVIAINDVDKISKETAAEFENVSAAVEEQSAAMHEIASSCTNLKDLADKLDAEIHQFKL</sequence>
<accession>A0A7X9SKT3</accession>
<evidence type="ECO:0000256" key="5">
    <source>
        <dbReference type="ARBA" id="ARBA00022989"/>
    </source>
</evidence>
<evidence type="ECO:0000256" key="4">
    <source>
        <dbReference type="ARBA" id="ARBA00022692"/>
    </source>
</evidence>
<dbReference type="Pfam" id="PF02743">
    <property type="entry name" value="dCache_1"/>
    <property type="match status" value="1"/>
</dbReference>
<feature type="domain" description="Methyl-accepting transducer" evidence="11">
    <location>
        <begin position="363"/>
        <end position="599"/>
    </location>
</feature>
<dbReference type="PANTHER" id="PTHR32089">
    <property type="entry name" value="METHYL-ACCEPTING CHEMOTAXIS PROTEIN MCPB"/>
    <property type="match status" value="1"/>
</dbReference>
<evidence type="ECO:0000313" key="13">
    <source>
        <dbReference type="EMBL" id="NMF03774.1"/>
    </source>
</evidence>
<comment type="caution">
    <text evidence="13">The sequence shown here is derived from an EMBL/GenBank/DDBJ whole genome shotgun (WGS) entry which is preliminary data.</text>
</comment>
<evidence type="ECO:0000256" key="9">
    <source>
        <dbReference type="PROSITE-ProRule" id="PRU00284"/>
    </source>
</evidence>
<comment type="similarity">
    <text evidence="8">Belongs to the methyl-accepting chemotaxis (MCP) protein family.</text>
</comment>
<evidence type="ECO:0000256" key="2">
    <source>
        <dbReference type="ARBA" id="ARBA00022475"/>
    </source>
</evidence>
<dbReference type="CDD" id="cd11386">
    <property type="entry name" value="MCP_signal"/>
    <property type="match status" value="1"/>
</dbReference>
<dbReference type="CDD" id="cd06225">
    <property type="entry name" value="HAMP"/>
    <property type="match status" value="1"/>
</dbReference>
<dbReference type="SUPFAM" id="SSF58104">
    <property type="entry name" value="Methyl-accepting chemotaxis protein (MCP) signaling domain"/>
    <property type="match status" value="1"/>
</dbReference>
<protein>
    <submittedName>
        <fullName evidence="13">HAMP domain-containing protein</fullName>
    </submittedName>
</protein>
<dbReference type="CDD" id="cd12912">
    <property type="entry name" value="PDC2_MCP_like"/>
    <property type="match status" value="1"/>
</dbReference>
<name>A0A7X9SKT3_CLOBE</name>
<dbReference type="Proteomes" id="UP000587880">
    <property type="component" value="Unassembled WGS sequence"/>
</dbReference>
<dbReference type="GO" id="GO:0007165">
    <property type="term" value="P:signal transduction"/>
    <property type="evidence" value="ECO:0007669"/>
    <property type="project" value="UniProtKB-KW"/>
</dbReference>
<keyword evidence="2" id="KW-1003">Cell membrane</keyword>
<evidence type="ECO:0000256" key="6">
    <source>
        <dbReference type="ARBA" id="ARBA00023136"/>
    </source>
</evidence>
<dbReference type="RefSeq" id="WP_168981098.1">
    <property type="nucleotide sequence ID" value="NZ_CP107022.1"/>
</dbReference>
<dbReference type="CDD" id="cd12913">
    <property type="entry name" value="PDC1_MCP_like"/>
    <property type="match status" value="1"/>
</dbReference>
<dbReference type="Gene3D" id="1.10.287.950">
    <property type="entry name" value="Methyl-accepting chemotaxis protein"/>
    <property type="match status" value="1"/>
</dbReference>
<evidence type="ECO:0000256" key="1">
    <source>
        <dbReference type="ARBA" id="ARBA00004651"/>
    </source>
</evidence>
<keyword evidence="4 10" id="KW-0812">Transmembrane</keyword>
<keyword evidence="3" id="KW-0145">Chemotaxis</keyword>
<comment type="subcellular location">
    <subcellularLocation>
        <location evidence="1">Cell membrane</location>
        <topology evidence="1">Multi-pass membrane protein</topology>
    </subcellularLocation>
</comment>
<keyword evidence="7 9" id="KW-0807">Transducer</keyword>
<evidence type="ECO:0000256" key="3">
    <source>
        <dbReference type="ARBA" id="ARBA00022500"/>
    </source>
</evidence>
<reference evidence="13 14" key="1">
    <citation type="submission" date="2020-04" db="EMBL/GenBank/DDBJ databases">
        <authorList>
            <person name="Hitch T.C.A."/>
            <person name="Wylensek D."/>
            <person name="Clavel T."/>
        </authorList>
    </citation>
    <scope>NUCLEOTIDE SEQUENCE [LARGE SCALE GENOMIC DNA]</scope>
    <source>
        <strain evidence="13 14">WB01_NA02</strain>
    </source>
</reference>
<feature type="domain" description="HAMP" evidence="12">
    <location>
        <begin position="288"/>
        <end position="344"/>
    </location>
</feature>
<evidence type="ECO:0000313" key="14">
    <source>
        <dbReference type="Proteomes" id="UP000587880"/>
    </source>
</evidence>
<evidence type="ECO:0000259" key="11">
    <source>
        <dbReference type="PROSITE" id="PS50111"/>
    </source>
</evidence>
<feature type="transmembrane region" description="Helical" evidence="10">
    <location>
        <begin position="269"/>
        <end position="291"/>
    </location>
</feature>
<dbReference type="SMART" id="SM00283">
    <property type="entry name" value="MA"/>
    <property type="match status" value="1"/>
</dbReference>
<evidence type="ECO:0000256" key="8">
    <source>
        <dbReference type="ARBA" id="ARBA00029447"/>
    </source>
</evidence>
<organism evidence="13 14">
    <name type="scientific">Clostridium beijerinckii</name>
    <name type="common">Clostridium MP</name>
    <dbReference type="NCBI Taxonomy" id="1520"/>
    <lineage>
        <taxon>Bacteria</taxon>
        <taxon>Bacillati</taxon>
        <taxon>Bacillota</taxon>
        <taxon>Clostridia</taxon>
        <taxon>Eubacteriales</taxon>
        <taxon>Clostridiaceae</taxon>
        <taxon>Clostridium</taxon>
    </lineage>
</organism>
<evidence type="ECO:0000256" key="7">
    <source>
        <dbReference type="ARBA" id="ARBA00023224"/>
    </source>
</evidence>
<dbReference type="AlphaFoldDB" id="A0A7X9SKT3"/>
<dbReference type="PANTHER" id="PTHR32089:SF112">
    <property type="entry name" value="LYSOZYME-LIKE PROTEIN-RELATED"/>
    <property type="match status" value="1"/>
</dbReference>
<dbReference type="InterPro" id="IPR004089">
    <property type="entry name" value="MCPsignal_dom"/>
</dbReference>
<evidence type="ECO:0000256" key="10">
    <source>
        <dbReference type="SAM" id="Phobius"/>
    </source>
</evidence>
<dbReference type="EMBL" id="JABAGD010000004">
    <property type="protein sequence ID" value="NMF03774.1"/>
    <property type="molecule type" value="Genomic_DNA"/>
</dbReference>
<keyword evidence="6 10" id="KW-0472">Membrane</keyword>
<dbReference type="InterPro" id="IPR003660">
    <property type="entry name" value="HAMP_dom"/>
</dbReference>